<dbReference type="EMBL" id="AZHX01001016">
    <property type="protein sequence ID" value="ETX05201.1"/>
    <property type="molecule type" value="Genomic_DNA"/>
</dbReference>
<dbReference type="InterPro" id="IPR006626">
    <property type="entry name" value="PbH1"/>
</dbReference>
<proteinExistence type="predicted"/>
<organism evidence="2 3">
    <name type="scientific">Candidatus Entotheonella gemina</name>
    <dbReference type="NCBI Taxonomy" id="1429439"/>
    <lineage>
        <taxon>Bacteria</taxon>
        <taxon>Pseudomonadati</taxon>
        <taxon>Nitrospinota/Tectimicrobiota group</taxon>
        <taxon>Candidatus Tectimicrobiota</taxon>
        <taxon>Candidatus Entotheonellia</taxon>
        <taxon>Candidatus Entotheonellales</taxon>
        <taxon>Candidatus Entotheonellaceae</taxon>
        <taxon>Candidatus Entotheonella</taxon>
    </lineage>
</organism>
<reference evidence="2 3" key="1">
    <citation type="journal article" date="2014" name="Nature">
        <title>An environmental bacterial taxon with a large and distinct metabolic repertoire.</title>
        <authorList>
            <person name="Wilson M.C."/>
            <person name="Mori T."/>
            <person name="Ruckert C."/>
            <person name="Uria A.R."/>
            <person name="Helf M.J."/>
            <person name="Takada K."/>
            <person name="Gernert C."/>
            <person name="Steffens U.A."/>
            <person name="Heycke N."/>
            <person name="Schmitt S."/>
            <person name="Rinke C."/>
            <person name="Helfrich E.J."/>
            <person name="Brachmann A.O."/>
            <person name="Gurgui C."/>
            <person name="Wakimoto T."/>
            <person name="Kracht M."/>
            <person name="Crusemann M."/>
            <person name="Hentschel U."/>
            <person name="Abe I."/>
            <person name="Matsunaga S."/>
            <person name="Kalinowski J."/>
            <person name="Takeyama H."/>
            <person name="Piel J."/>
        </authorList>
    </citation>
    <scope>NUCLEOTIDE SEQUENCE [LARGE SCALE GENOMIC DNA]</scope>
    <source>
        <strain evidence="3">TSY2</strain>
    </source>
</reference>
<dbReference type="SMART" id="SM00710">
    <property type="entry name" value="PbH1"/>
    <property type="match status" value="6"/>
</dbReference>
<dbReference type="InterPro" id="IPR011050">
    <property type="entry name" value="Pectin_lyase_fold/virulence"/>
</dbReference>
<dbReference type="InterPro" id="IPR039513">
    <property type="entry name" value="PL-6"/>
</dbReference>
<accession>W4M5I2</accession>
<feature type="region of interest" description="Disordered" evidence="1">
    <location>
        <begin position="330"/>
        <end position="391"/>
    </location>
</feature>
<name>W4M5I2_9BACT</name>
<comment type="caution">
    <text evidence="2">The sequence shown here is derived from an EMBL/GenBank/DDBJ whole genome shotgun (WGS) entry which is preliminary data.</text>
</comment>
<evidence type="ECO:0000313" key="2">
    <source>
        <dbReference type="EMBL" id="ETX05201.1"/>
    </source>
</evidence>
<dbReference type="InterPro" id="IPR012334">
    <property type="entry name" value="Pectin_lyas_fold"/>
</dbReference>
<evidence type="ECO:0008006" key="4">
    <source>
        <dbReference type="Google" id="ProtNLM"/>
    </source>
</evidence>
<dbReference type="Proteomes" id="UP000019140">
    <property type="component" value="Unassembled WGS sequence"/>
</dbReference>
<dbReference type="Gene3D" id="2.160.20.10">
    <property type="entry name" value="Single-stranded right-handed beta-helix, Pectin lyase-like"/>
    <property type="match status" value="1"/>
</dbReference>
<evidence type="ECO:0000256" key="1">
    <source>
        <dbReference type="SAM" id="MobiDB-lite"/>
    </source>
</evidence>
<gene>
    <name evidence="2" type="ORF">ETSY2_24385</name>
</gene>
<dbReference type="Pfam" id="PF14592">
    <property type="entry name" value="Chondroitinas_B"/>
    <property type="match status" value="1"/>
</dbReference>
<dbReference type="AlphaFoldDB" id="W4M5I2"/>
<protein>
    <recommendedName>
        <fullName evidence="4">Right handed beta helix domain-containing protein</fullName>
    </recommendedName>
</protein>
<dbReference type="SUPFAM" id="SSF51126">
    <property type="entry name" value="Pectin lyase-like"/>
    <property type="match status" value="1"/>
</dbReference>
<keyword evidence="3" id="KW-1185">Reference proteome</keyword>
<dbReference type="HOGENOM" id="CLU_705320_0_0_7"/>
<feature type="compositionally biased region" description="Basic and acidic residues" evidence="1">
    <location>
        <begin position="350"/>
        <end position="366"/>
    </location>
</feature>
<evidence type="ECO:0000313" key="3">
    <source>
        <dbReference type="Proteomes" id="UP000019140"/>
    </source>
</evidence>
<sequence length="391" mass="42471">MAVTLEFESTGMPKEVSSCRDLKSALRRVKEGETIELTKGEYDCGSLTLSKKSEGRPIIIKPKAADAGKVVIKNTTLTLSGEYGVVTGLIFDNSMVQVVKGNFNRISRNVFRNGADVEAAIRIQQGSSNRVDHNEIVDWKKRGIRVIPKGDKDGGKDDTSTQNNRIDHNYLHQFVNNSSGNGKEGIQLGKGMNNTFVDLMTVVEYNLFDEVTNDDEMLSIKSSGNMIRFNTFINSNVTMQVRHGVNNQFISNTIKGGRGMVIYGENNEAIGNILDKTPIIARNGDTTQDKAMVKLKSGKYGHPAAHNTLLAANQVIDSFIGIGVRIPGGSAYRGKPAENTRLEGNLPESIQDRAEKGEQTGTKEQDSYDGEVSPAVELAAADVGSNAPETA</sequence>